<dbReference type="Pfam" id="PF21778">
    <property type="entry name" value="DUF6873"/>
    <property type="match status" value="1"/>
</dbReference>
<evidence type="ECO:0000259" key="1">
    <source>
        <dbReference type="Pfam" id="PF21778"/>
    </source>
</evidence>
<name>A0AAU9E265_9FIRM</name>
<evidence type="ECO:0000313" key="2">
    <source>
        <dbReference type="EMBL" id="BEP28599.1"/>
    </source>
</evidence>
<accession>A0AAU9E265</accession>
<reference evidence="2 3" key="1">
    <citation type="submission" date="2023-08" db="EMBL/GenBank/DDBJ databases">
        <title>Helicovermis profunda gen. nov., sp. nov., a novel mesophilic, fermentative bacterium within the Bacillota from a deep-sea hydrothermal vent chimney.</title>
        <authorList>
            <person name="Miyazaki U."/>
            <person name="Mizutani D."/>
            <person name="Hashimoto Y."/>
            <person name="Tame A."/>
            <person name="Sawayama S."/>
            <person name="Miyazaki J."/>
            <person name="Takai K."/>
            <person name="Nakagawa S."/>
        </authorList>
    </citation>
    <scope>NUCLEOTIDE SEQUENCE [LARGE SCALE GENOMIC DNA]</scope>
    <source>
        <strain evidence="2 3">S502</strain>
    </source>
</reference>
<dbReference type="RefSeq" id="WP_338536911.1">
    <property type="nucleotide sequence ID" value="NZ_AP028654.1"/>
</dbReference>
<dbReference type="Proteomes" id="UP001321786">
    <property type="component" value="Chromosome"/>
</dbReference>
<gene>
    <name evidence="2" type="ORF">HLPR_09300</name>
</gene>
<evidence type="ECO:0000313" key="3">
    <source>
        <dbReference type="Proteomes" id="UP001321786"/>
    </source>
</evidence>
<dbReference type="KEGG" id="hprf:HLPR_09300"/>
<organism evidence="2 3">
    <name type="scientific">Helicovermis profundi</name>
    <dbReference type="NCBI Taxonomy" id="3065157"/>
    <lineage>
        <taxon>Bacteria</taxon>
        <taxon>Bacillati</taxon>
        <taxon>Bacillota</taxon>
        <taxon>Clostridia</taxon>
        <taxon>Helicovermis</taxon>
    </lineage>
</organism>
<dbReference type="AlphaFoldDB" id="A0AAU9E265"/>
<dbReference type="InterPro" id="IPR049238">
    <property type="entry name" value="DUF6873"/>
</dbReference>
<feature type="domain" description="DUF6873" evidence="1">
    <location>
        <begin position="12"/>
        <end position="237"/>
    </location>
</feature>
<keyword evidence="3" id="KW-1185">Reference proteome</keyword>
<protein>
    <recommendedName>
        <fullName evidence="1">DUF6873 domain-containing protein</fullName>
    </recommendedName>
</protein>
<sequence>MLSKNMLNKVVFVSSHINDEFRKYLNENNYRVITLNKNLEIRDEISTHPDIFLTLVDNEIIFEPFTYEKICDNNYFISAYKVHKGSTILSKHYPMDIAYNVAIVGNYAIHNTKYTDDIIKKVVKKLGKEWIHINQGYSKCSIVIANDKAIITSDKGIYNTFKNRLDVLLIKEGYVKLKGMKYGFLGGASGKIGDTLVFYGNLESHIDFFRIVKFLEERNIKYKYFKEFELEDIGSIIEIPLNKSRRIK</sequence>
<dbReference type="EMBL" id="AP028654">
    <property type="protein sequence ID" value="BEP28599.1"/>
    <property type="molecule type" value="Genomic_DNA"/>
</dbReference>
<proteinExistence type="predicted"/>